<name>A0A1A6B8N6_MYCGO</name>
<dbReference type="Proteomes" id="UP000093757">
    <property type="component" value="Unassembled WGS sequence"/>
</dbReference>
<evidence type="ECO:0000313" key="2">
    <source>
        <dbReference type="Proteomes" id="UP000093757"/>
    </source>
</evidence>
<sequence length="202" mass="21867">MYLYMSEHHDIPELTPAEQMRVRAMVSDMTEMVAGLGAGTATSKDVEGAVARIMSVDVDRGSTLNALHVPADAGPSASALETILRRIPDGWGRWISHDAGWYPIVVGVDQRLSAIDPEYVVHQIKEKFGTLRYYCAPSADEPGPAVLEVFGAIIGEAERASAITCERCSEPGVLHETRYLVKTLCASCANSLGYTPVQQDTT</sequence>
<organism evidence="1 2">
    <name type="scientific">Mycobacterium gordonae</name>
    <dbReference type="NCBI Taxonomy" id="1778"/>
    <lineage>
        <taxon>Bacteria</taxon>
        <taxon>Bacillati</taxon>
        <taxon>Actinomycetota</taxon>
        <taxon>Actinomycetes</taxon>
        <taxon>Mycobacteriales</taxon>
        <taxon>Mycobacteriaceae</taxon>
        <taxon>Mycobacterium</taxon>
    </lineage>
</organism>
<dbReference type="AlphaFoldDB" id="A0A1A6B8N6"/>
<protein>
    <submittedName>
        <fullName evidence="1">Uncharacterized protein</fullName>
    </submittedName>
</protein>
<accession>A0A1A6B8N6</accession>
<proteinExistence type="predicted"/>
<reference evidence="1 2" key="1">
    <citation type="submission" date="2016-06" db="EMBL/GenBank/DDBJ databases">
        <authorList>
            <person name="Kjaerup R.B."/>
            <person name="Dalgaard T.S."/>
            <person name="Juul-Madsen H.R."/>
        </authorList>
    </citation>
    <scope>NUCLEOTIDE SEQUENCE [LARGE SCALE GENOMIC DNA]</scope>
    <source>
        <strain evidence="1 2">1245752.6</strain>
    </source>
</reference>
<evidence type="ECO:0000313" key="1">
    <source>
        <dbReference type="EMBL" id="OBR98716.1"/>
    </source>
</evidence>
<gene>
    <name evidence="1" type="ORF">A9W98_34110</name>
</gene>
<comment type="caution">
    <text evidence="1">The sequence shown here is derived from an EMBL/GenBank/DDBJ whole genome shotgun (WGS) entry which is preliminary data.</text>
</comment>
<dbReference type="EMBL" id="MAEM01000507">
    <property type="protein sequence ID" value="OBR98716.1"/>
    <property type="molecule type" value="Genomic_DNA"/>
</dbReference>